<comment type="caution">
    <text evidence="5">The sequence shown here is derived from an EMBL/GenBank/DDBJ whole genome shotgun (WGS) entry which is preliminary data.</text>
</comment>
<dbReference type="AlphaFoldDB" id="A0A4Q8LEN8"/>
<dbReference type="Pfam" id="PF00392">
    <property type="entry name" value="GntR"/>
    <property type="match status" value="1"/>
</dbReference>
<proteinExistence type="predicted"/>
<protein>
    <submittedName>
        <fullName evidence="5">FCD domain-containing protein</fullName>
    </submittedName>
</protein>
<dbReference type="InterPro" id="IPR000524">
    <property type="entry name" value="Tscrpt_reg_HTH_GntR"/>
</dbReference>
<name>A0A4Q8LEN8_9GAMM</name>
<keyword evidence="3" id="KW-0804">Transcription</keyword>
<dbReference type="Pfam" id="PF07729">
    <property type="entry name" value="FCD"/>
    <property type="match status" value="1"/>
</dbReference>
<sequence>MGGTRAYNGDLSRITPNNFDFMDAAVTGTLASRIHQQLRHDIVRGRLKAAAKLKLAELQQRYGIGLAPLREALARLCGEQLVVSADQRGFWVAPLSLQELDDIAKVRVLVVDEAMNDSIVHGDAAWEAQVVQALDALAAIERDLSGSTTQPPGDVLDELEARNFAFHRALLGACRSPWLLRLQDMFYHQAERYRYAALPRARDKRFSLDEHMAIADAALARNVIKACRLHDEHMARTHASVRAALARHLQPEAPAPQARAPR</sequence>
<dbReference type="Gene3D" id="1.20.120.530">
    <property type="entry name" value="GntR ligand-binding domain-like"/>
    <property type="match status" value="1"/>
</dbReference>
<dbReference type="PANTHER" id="PTHR43537">
    <property type="entry name" value="TRANSCRIPTIONAL REGULATOR, GNTR FAMILY"/>
    <property type="match status" value="1"/>
</dbReference>
<dbReference type="GO" id="GO:0003677">
    <property type="term" value="F:DNA binding"/>
    <property type="evidence" value="ECO:0007669"/>
    <property type="project" value="UniProtKB-KW"/>
</dbReference>
<gene>
    <name evidence="5" type="ORF">EA660_07580</name>
</gene>
<dbReference type="InterPro" id="IPR008920">
    <property type="entry name" value="TF_FadR/GntR_C"/>
</dbReference>
<evidence type="ECO:0000256" key="1">
    <source>
        <dbReference type="ARBA" id="ARBA00023015"/>
    </source>
</evidence>
<evidence type="ECO:0000259" key="4">
    <source>
        <dbReference type="PROSITE" id="PS50949"/>
    </source>
</evidence>
<dbReference type="SMART" id="SM00345">
    <property type="entry name" value="HTH_GNTR"/>
    <property type="match status" value="1"/>
</dbReference>
<evidence type="ECO:0000256" key="3">
    <source>
        <dbReference type="ARBA" id="ARBA00023163"/>
    </source>
</evidence>
<dbReference type="InterPro" id="IPR036388">
    <property type="entry name" value="WH-like_DNA-bd_sf"/>
</dbReference>
<dbReference type="PANTHER" id="PTHR43537:SF20">
    <property type="entry name" value="HTH-TYPE TRANSCRIPTIONAL REPRESSOR GLAR"/>
    <property type="match status" value="1"/>
</dbReference>
<dbReference type="PROSITE" id="PS50949">
    <property type="entry name" value="HTH_GNTR"/>
    <property type="match status" value="1"/>
</dbReference>
<dbReference type="Gene3D" id="1.10.10.10">
    <property type="entry name" value="Winged helix-like DNA-binding domain superfamily/Winged helix DNA-binding domain"/>
    <property type="match status" value="1"/>
</dbReference>
<keyword evidence="1" id="KW-0805">Transcription regulation</keyword>
<keyword evidence="2" id="KW-0238">DNA-binding</keyword>
<dbReference type="GO" id="GO:0003700">
    <property type="term" value="F:DNA-binding transcription factor activity"/>
    <property type="evidence" value="ECO:0007669"/>
    <property type="project" value="InterPro"/>
</dbReference>
<dbReference type="OrthoDB" id="9799812at2"/>
<feature type="domain" description="HTH gntR-type" evidence="4">
    <location>
        <begin position="28"/>
        <end position="95"/>
    </location>
</feature>
<dbReference type="EMBL" id="SHMC01000002">
    <property type="protein sequence ID" value="TAA27055.1"/>
    <property type="molecule type" value="Genomic_DNA"/>
</dbReference>
<organism evidence="5 6">
    <name type="scientific">Pseudoxanthomonas winnipegensis</name>
    <dbReference type="NCBI Taxonomy" id="2480810"/>
    <lineage>
        <taxon>Bacteria</taxon>
        <taxon>Pseudomonadati</taxon>
        <taxon>Pseudomonadota</taxon>
        <taxon>Gammaproteobacteria</taxon>
        <taxon>Lysobacterales</taxon>
        <taxon>Lysobacteraceae</taxon>
        <taxon>Pseudoxanthomonas</taxon>
    </lineage>
</organism>
<dbReference type="InterPro" id="IPR011711">
    <property type="entry name" value="GntR_C"/>
</dbReference>
<evidence type="ECO:0000313" key="5">
    <source>
        <dbReference type="EMBL" id="TAA27055.1"/>
    </source>
</evidence>
<dbReference type="SUPFAM" id="SSF48008">
    <property type="entry name" value="GntR ligand-binding domain-like"/>
    <property type="match status" value="1"/>
</dbReference>
<evidence type="ECO:0000256" key="2">
    <source>
        <dbReference type="ARBA" id="ARBA00023125"/>
    </source>
</evidence>
<dbReference type="SUPFAM" id="SSF46785">
    <property type="entry name" value="Winged helix' DNA-binding domain"/>
    <property type="match status" value="1"/>
</dbReference>
<accession>A0A4Q8LEN8</accession>
<dbReference type="InterPro" id="IPR036390">
    <property type="entry name" value="WH_DNA-bd_sf"/>
</dbReference>
<dbReference type="Proteomes" id="UP000292627">
    <property type="component" value="Unassembled WGS sequence"/>
</dbReference>
<dbReference type="SMART" id="SM00895">
    <property type="entry name" value="FCD"/>
    <property type="match status" value="1"/>
</dbReference>
<evidence type="ECO:0000313" key="6">
    <source>
        <dbReference type="Proteomes" id="UP000292627"/>
    </source>
</evidence>
<reference evidence="5 6" key="1">
    <citation type="submission" date="2019-02" db="EMBL/GenBank/DDBJ databases">
        <title>WGS of Pseudoxanthomonas species novum from clinical isolates.</title>
        <authorList>
            <person name="Bernier A.-M."/>
            <person name="Bernard K."/>
            <person name="Vachon A."/>
        </authorList>
    </citation>
    <scope>NUCLEOTIDE SEQUENCE [LARGE SCALE GENOMIC DNA]</scope>
    <source>
        <strain evidence="5 6">NML171200</strain>
    </source>
</reference>